<name>A0AAD5WW52_9FUNG</name>
<dbReference type="AlphaFoldDB" id="A0AAD5WW52"/>
<protein>
    <submittedName>
        <fullName evidence="1">Uncharacterized protein</fullName>
    </submittedName>
</protein>
<sequence length="78" mass="8644">MFVSMLGFARCLVFCCAPRDDEEEEMEEGKILGGVDLNGKGGYGKVLESEKEMRAEEEEEGLPVYEKGYVAVSGDEEK</sequence>
<proteinExistence type="predicted"/>
<reference evidence="1" key="1">
    <citation type="submission" date="2020-05" db="EMBL/GenBank/DDBJ databases">
        <title>Phylogenomic resolution of chytrid fungi.</title>
        <authorList>
            <person name="Stajich J.E."/>
            <person name="Amses K."/>
            <person name="Simmons R."/>
            <person name="Seto K."/>
            <person name="Myers J."/>
            <person name="Bonds A."/>
            <person name="Quandt C.A."/>
            <person name="Barry K."/>
            <person name="Liu P."/>
            <person name="Grigoriev I."/>
            <person name="Longcore J.E."/>
            <person name="James T.Y."/>
        </authorList>
    </citation>
    <scope>NUCLEOTIDE SEQUENCE</scope>
    <source>
        <strain evidence="1">JEL0318</strain>
    </source>
</reference>
<gene>
    <name evidence="1" type="ORF">HK097_005685</name>
</gene>
<keyword evidence="2" id="KW-1185">Reference proteome</keyword>
<dbReference type="EMBL" id="JADGJD010002663">
    <property type="protein sequence ID" value="KAJ3030031.1"/>
    <property type="molecule type" value="Genomic_DNA"/>
</dbReference>
<organism evidence="1 2">
    <name type="scientific">Rhizophlyctis rosea</name>
    <dbReference type="NCBI Taxonomy" id="64517"/>
    <lineage>
        <taxon>Eukaryota</taxon>
        <taxon>Fungi</taxon>
        <taxon>Fungi incertae sedis</taxon>
        <taxon>Chytridiomycota</taxon>
        <taxon>Chytridiomycota incertae sedis</taxon>
        <taxon>Chytridiomycetes</taxon>
        <taxon>Rhizophlyctidales</taxon>
        <taxon>Rhizophlyctidaceae</taxon>
        <taxon>Rhizophlyctis</taxon>
    </lineage>
</organism>
<accession>A0AAD5WW52</accession>
<evidence type="ECO:0000313" key="1">
    <source>
        <dbReference type="EMBL" id="KAJ3030031.1"/>
    </source>
</evidence>
<dbReference type="Proteomes" id="UP001212841">
    <property type="component" value="Unassembled WGS sequence"/>
</dbReference>
<evidence type="ECO:0000313" key="2">
    <source>
        <dbReference type="Proteomes" id="UP001212841"/>
    </source>
</evidence>
<comment type="caution">
    <text evidence="1">The sequence shown here is derived from an EMBL/GenBank/DDBJ whole genome shotgun (WGS) entry which is preliminary data.</text>
</comment>